<sequence length="938" mass="105890">MHFMRACGLIIHMENAPKLKTPEEELVYLRAQIAEKEKQLMEARSGKESTLEVAKEERDSIAHEVLSAHKDANVEDTLSPSLRMDETEAELVALGLNPDNNDDTMHELRGIIETRGIKNAFSVVEKLGNPHIIDDFHRFLVRYIAAGLPIQGFSEKAPRFNALHMTLYEVTLPEPKNESQNIREKTLKELVSAMEQFYSGMLSVEQSAHDEPPYLALELAVPVERASLFFYVSVPNSKRDLFEKQLLAVFSDAHIVQCTNDYNIFVEDGTSLISTAQLAEPAVLPIKDYTDFDYDPINTILNAFAKIETEGEGAALQIIIEPRAQHYTTHYRKVLDALRSGTKRKEALNLPETVLGEVAQDLKKFIFSSSKPEEEEKKREERARQSEANRNEIEEVEKKLATPIVGATLRLVVSSPDKFRAEQVLSDMESAFNQFENTSGNRLKFTRAKGSRANELMEAYSFRTPNKSSIPLSLRELTSIYHFPPTGIESSPHLAQARFTSAPAPSELPQKGLALGTNTFRGKETTVYLDTEDRLRHLYVIGQTGTGKTGFLKTLIEQNISNGEGACFIDPHGNDILDVLASVPPERYDDVIYFDPAYLDRPFGLNLLEYDQSHPEQKTFIVNELLAIFRRLYGDVPESMGPAFEQYFRNATLLVMEDPASGSTMLDIARVLSDDSFRAEKLEKSHNPVINQFWREIASKAEGESSLANIVPYITNKFDDFTANDFMRPIIGQQESSFNFRKIMDEKKILLVNLSKGRLGEKNANLLGLIIVGKIFMAALSRADTPNADFPMFSLYIDEFQNVTTDSIPGILSEARKYKLSLTIAHQYLNQVDEKVRDAVFGNVGNTAVFRVGEEDGEFFEKQFSPTFNSADFVNIENRNAYVKILAHGIPQKPFNIHTLDLLPRNLEQVDDLRQLSYLTYGRDRTLVEEAISARYLS</sequence>
<evidence type="ECO:0000313" key="4">
    <source>
        <dbReference type="EMBL" id="VAW32030.1"/>
    </source>
</evidence>
<gene>
    <name evidence="4" type="ORF">MNBD_CPR01-489</name>
</gene>
<evidence type="ECO:0000259" key="2">
    <source>
        <dbReference type="Pfam" id="PF01935"/>
    </source>
</evidence>
<evidence type="ECO:0000256" key="1">
    <source>
        <dbReference type="SAM" id="MobiDB-lite"/>
    </source>
</evidence>
<dbReference type="InterPro" id="IPR002789">
    <property type="entry name" value="HerA_central"/>
</dbReference>
<reference evidence="4" key="1">
    <citation type="submission" date="2018-06" db="EMBL/GenBank/DDBJ databases">
        <authorList>
            <person name="Zhirakovskaya E."/>
        </authorList>
    </citation>
    <scope>NUCLEOTIDE SEQUENCE</scope>
</reference>
<dbReference type="EMBL" id="UOEV01000015">
    <property type="protein sequence ID" value="VAW32030.1"/>
    <property type="molecule type" value="Genomic_DNA"/>
</dbReference>
<dbReference type="InterPro" id="IPR051162">
    <property type="entry name" value="T4SS_component"/>
</dbReference>
<feature type="region of interest" description="Disordered" evidence="1">
    <location>
        <begin position="370"/>
        <end position="391"/>
    </location>
</feature>
<dbReference type="PANTHER" id="PTHR30121:SF11">
    <property type="entry name" value="AAA+ ATPASE DOMAIN-CONTAINING PROTEIN"/>
    <property type="match status" value="1"/>
</dbReference>
<dbReference type="Pfam" id="PF26449">
    <property type="entry name" value="DUF8128"/>
    <property type="match status" value="1"/>
</dbReference>
<evidence type="ECO:0000259" key="3">
    <source>
        <dbReference type="Pfam" id="PF26449"/>
    </source>
</evidence>
<dbReference type="Pfam" id="PF01935">
    <property type="entry name" value="DUF87"/>
    <property type="match status" value="1"/>
</dbReference>
<dbReference type="Gene3D" id="3.40.50.300">
    <property type="entry name" value="P-loop containing nucleotide triphosphate hydrolases"/>
    <property type="match status" value="2"/>
</dbReference>
<feature type="compositionally biased region" description="Basic and acidic residues" evidence="1">
    <location>
        <begin position="371"/>
        <end position="391"/>
    </location>
</feature>
<accession>A0A3B0USH3</accession>
<proteinExistence type="predicted"/>
<dbReference type="CDD" id="cd01127">
    <property type="entry name" value="TrwB_TraG_TraD_VirD4"/>
    <property type="match status" value="1"/>
</dbReference>
<dbReference type="PANTHER" id="PTHR30121">
    <property type="entry name" value="UNCHARACTERIZED PROTEIN YJGR-RELATED"/>
    <property type="match status" value="1"/>
</dbReference>
<dbReference type="InterPro" id="IPR027417">
    <property type="entry name" value="P-loop_NTPase"/>
</dbReference>
<feature type="domain" description="Helicase HerA central" evidence="2">
    <location>
        <begin position="519"/>
        <end position="573"/>
    </location>
</feature>
<name>A0A3B0USH3_9ZZZZ</name>
<protein>
    <submittedName>
        <fullName evidence="4">Uncharacterized protein</fullName>
    </submittedName>
</protein>
<dbReference type="SUPFAM" id="SSF52540">
    <property type="entry name" value="P-loop containing nucleoside triphosphate hydrolases"/>
    <property type="match status" value="1"/>
</dbReference>
<dbReference type="InterPro" id="IPR058441">
    <property type="entry name" value="DUF8128"/>
</dbReference>
<feature type="domain" description="DUF8128" evidence="3">
    <location>
        <begin position="179"/>
        <end position="489"/>
    </location>
</feature>
<dbReference type="AlphaFoldDB" id="A0A3B0USH3"/>
<organism evidence="4">
    <name type="scientific">hydrothermal vent metagenome</name>
    <dbReference type="NCBI Taxonomy" id="652676"/>
    <lineage>
        <taxon>unclassified sequences</taxon>
        <taxon>metagenomes</taxon>
        <taxon>ecological metagenomes</taxon>
    </lineage>
</organism>